<keyword evidence="3" id="KW-0862">Zinc</keyword>
<feature type="domain" description="CHORD" evidence="6">
    <location>
        <begin position="145"/>
        <end position="210"/>
    </location>
</feature>
<evidence type="ECO:0000256" key="2">
    <source>
        <dbReference type="ARBA" id="ARBA00022737"/>
    </source>
</evidence>
<dbReference type="OrthoDB" id="1898560at2759"/>
<evidence type="ECO:0000256" key="3">
    <source>
        <dbReference type="ARBA" id="ARBA00022833"/>
    </source>
</evidence>
<dbReference type="Pfam" id="PF04968">
    <property type="entry name" value="CHORD"/>
    <property type="match status" value="2"/>
</dbReference>
<dbReference type="AlphaFoldDB" id="A0A9W7ZHF2"/>
<keyword evidence="2" id="KW-0677">Repeat</keyword>
<sequence>MPKCNHRGCEKEYDEASNGPKACQYHSGAPVFHEGLKGWSCCAKRVGDFDQFLAIPGCTTGEHSAAPVEKVEFSQPSTAEHLEKDYSAAPSTLSTPTTAVAAASPSATPPTLATMAPSDKPQSKPSDYEEVGDAEGVEIAPGTACRHRGCGYHYESEAASRGNGSPAATCVYHPGAPIFHEGSKGWSCCKRRVLEFDEFLKIRGCKEGRHVFTDKGMVRKSGPETANASANPNDTGSRAAVSTVQCRRDWYQTPTQIIASIFAKKIDKTQSRVEFRPQSLVVHLVMPEDQLYDAEIPLAFPIDPERCSFEFLSTKVEVVLQKTSGVSWPSLEPSANIRSWTTFGHGDSPLEVANGGNKGNSA</sequence>
<dbReference type="Proteomes" id="UP001150569">
    <property type="component" value="Unassembled WGS sequence"/>
</dbReference>
<dbReference type="InterPro" id="IPR039790">
    <property type="entry name" value="CHRD1"/>
</dbReference>
<dbReference type="PROSITE" id="PS51401">
    <property type="entry name" value="CHORD"/>
    <property type="match status" value="2"/>
</dbReference>
<evidence type="ECO:0000256" key="4">
    <source>
        <dbReference type="SAM" id="MobiDB-lite"/>
    </source>
</evidence>
<feature type="region of interest" description="Disordered" evidence="4">
    <location>
        <begin position="86"/>
        <end position="129"/>
    </location>
</feature>
<evidence type="ECO:0000313" key="7">
    <source>
        <dbReference type="EMBL" id="KAJ1906287.1"/>
    </source>
</evidence>
<accession>A0A9W7ZHF2</accession>
<dbReference type="Pfam" id="PF04969">
    <property type="entry name" value="CS"/>
    <property type="match status" value="1"/>
</dbReference>
<protein>
    <submittedName>
        <fullName evidence="7">Uncharacterized protein</fullName>
    </submittedName>
</protein>
<dbReference type="InterPro" id="IPR007052">
    <property type="entry name" value="CS_dom"/>
</dbReference>
<feature type="domain" description="CS" evidence="5">
    <location>
        <begin position="243"/>
        <end position="332"/>
    </location>
</feature>
<evidence type="ECO:0000313" key="8">
    <source>
        <dbReference type="Proteomes" id="UP001150569"/>
    </source>
</evidence>
<evidence type="ECO:0000256" key="1">
    <source>
        <dbReference type="ARBA" id="ARBA00022723"/>
    </source>
</evidence>
<dbReference type="SUPFAM" id="SSF49764">
    <property type="entry name" value="HSP20-like chaperones"/>
    <property type="match status" value="1"/>
</dbReference>
<dbReference type="EMBL" id="JANBPT010001616">
    <property type="protein sequence ID" value="KAJ1906287.1"/>
    <property type="molecule type" value="Genomic_DNA"/>
</dbReference>
<dbReference type="PROSITE" id="PS51203">
    <property type="entry name" value="CS"/>
    <property type="match status" value="1"/>
</dbReference>
<dbReference type="Gene3D" id="2.60.40.790">
    <property type="match status" value="1"/>
</dbReference>
<comment type="caution">
    <text evidence="7">The sequence shown here is derived from an EMBL/GenBank/DDBJ whole genome shotgun (WGS) entry which is preliminary data.</text>
</comment>
<feature type="domain" description="CHORD" evidence="6">
    <location>
        <begin position="4"/>
        <end position="63"/>
    </location>
</feature>
<evidence type="ECO:0000259" key="5">
    <source>
        <dbReference type="PROSITE" id="PS51203"/>
    </source>
</evidence>
<reference evidence="7" key="1">
    <citation type="submission" date="2022-07" db="EMBL/GenBank/DDBJ databases">
        <title>Phylogenomic reconstructions and comparative analyses of Kickxellomycotina fungi.</title>
        <authorList>
            <person name="Reynolds N.K."/>
            <person name="Stajich J.E."/>
            <person name="Barry K."/>
            <person name="Grigoriev I.V."/>
            <person name="Crous P."/>
            <person name="Smith M.E."/>
        </authorList>
    </citation>
    <scope>NUCLEOTIDE SEQUENCE</scope>
    <source>
        <strain evidence="7">RSA 861</strain>
    </source>
</reference>
<dbReference type="GO" id="GO:0046872">
    <property type="term" value="F:metal ion binding"/>
    <property type="evidence" value="ECO:0007669"/>
    <property type="project" value="UniProtKB-KW"/>
</dbReference>
<name>A0A9W7ZHF2_9FUNG</name>
<proteinExistence type="predicted"/>
<keyword evidence="8" id="KW-1185">Reference proteome</keyword>
<organism evidence="7 8">
    <name type="scientific">Tieghemiomyces parasiticus</name>
    <dbReference type="NCBI Taxonomy" id="78921"/>
    <lineage>
        <taxon>Eukaryota</taxon>
        <taxon>Fungi</taxon>
        <taxon>Fungi incertae sedis</taxon>
        <taxon>Zoopagomycota</taxon>
        <taxon>Kickxellomycotina</taxon>
        <taxon>Dimargaritomycetes</taxon>
        <taxon>Dimargaritales</taxon>
        <taxon>Dimargaritaceae</taxon>
        <taxon>Tieghemiomyces</taxon>
    </lineage>
</organism>
<dbReference type="PANTHER" id="PTHR46983">
    <property type="entry name" value="CYSTEINE AND HISTIDINE-RICH DOMAIN-CONTAINING PROTEIN 1"/>
    <property type="match status" value="1"/>
</dbReference>
<keyword evidence="1" id="KW-0479">Metal-binding</keyword>
<gene>
    <name evidence="7" type="ORF">IWQ60_012121</name>
</gene>
<feature type="compositionally biased region" description="Low complexity" evidence="4">
    <location>
        <begin position="87"/>
        <end position="118"/>
    </location>
</feature>
<dbReference type="InterPro" id="IPR008978">
    <property type="entry name" value="HSP20-like_chaperone"/>
</dbReference>
<dbReference type="Gene3D" id="4.10.1130.20">
    <property type="match status" value="2"/>
</dbReference>
<dbReference type="PANTHER" id="PTHR46983:SF3">
    <property type="entry name" value="CHPADIPLOID STATE MAINTENANCE PROTEIN CHPA"/>
    <property type="match status" value="1"/>
</dbReference>
<dbReference type="CDD" id="cd06466">
    <property type="entry name" value="p23_CS_SGT1_like"/>
    <property type="match status" value="1"/>
</dbReference>
<evidence type="ECO:0000259" key="6">
    <source>
        <dbReference type="PROSITE" id="PS51401"/>
    </source>
</evidence>
<dbReference type="InterPro" id="IPR007051">
    <property type="entry name" value="CHORD_dom"/>
</dbReference>